<dbReference type="GO" id="GO:0030677">
    <property type="term" value="C:ribonuclease P complex"/>
    <property type="evidence" value="ECO:0007669"/>
    <property type="project" value="TreeGrafter"/>
</dbReference>
<gene>
    <name evidence="7" type="primary">rnpA</name>
    <name evidence="9" type="ordered locus">Thicy_1644</name>
</gene>
<name>F6DBJ9_THICA</name>
<evidence type="ECO:0000256" key="7">
    <source>
        <dbReference type="HAMAP-Rule" id="MF_00227"/>
    </source>
</evidence>
<dbReference type="HAMAP" id="MF_00227">
    <property type="entry name" value="RNase_P"/>
    <property type="match status" value="1"/>
</dbReference>
<dbReference type="eggNOG" id="COG0594">
    <property type="taxonomic scope" value="Bacteria"/>
</dbReference>
<dbReference type="Pfam" id="PF00825">
    <property type="entry name" value="Ribonuclease_P"/>
    <property type="match status" value="1"/>
</dbReference>
<evidence type="ECO:0000256" key="6">
    <source>
        <dbReference type="ARBA" id="ARBA00022884"/>
    </source>
</evidence>
<evidence type="ECO:0000256" key="4">
    <source>
        <dbReference type="ARBA" id="ARBA00022759"/>
    </source>
</evidence>
<dbReference type="InterPro" id="IPR014721">
    <property type="entry name" value="Ribsml_uS5_D2-typ_fold_subgr"/>
</dbReference>
<dbReference type="PANTHER" id="PTHR33992">
    <property type="entry name" value="RIBONUCLEASE P PROTEIN COMPONENT"/>
    <property type="match status" value="1"/>
</dbReference>
<dbReference type="EMBL" id="CP002776">
    <property type="protein sequence ID" value="AEG32401.1"/>
    <property type="molecule type" value="Genomic_DNA"/>
</dbReference>
<dbReference type="InterPro" id="IPR020568">
    <property type="entry name" value="Ribosomal_Su5_D2-typ_SF"/>
</dbReference>
<dbReference type="PROSITE" id="PS00648">
    <property type="entry name" value="RIBONUCLEASE_P"/>
    <property type="match status" value="1"/>
</dbReference>
<protein>
    <recommendedName>
        <fullName evidence="7 8">Ribonuclease P protein component</fullName>
        <shortName evidence="7">RNase P protein</shortName>
        <shortName evidence="7">RNaseP protein</shortName>
        <ecNumber evidence="7 8">3.1.26.5</ecNumber>
    </recommendedName>
    <alternativeName>
        <fullName evidence="7">Protein C5</fullName>
    </alternativeName>
</protein>
<keyword evidence="4 7" id="KW-0255">Endonuclease</keyword>
<comment type="catalytic activity">
    <reaction evidence="7">
        <text>Endonucleolytic cleavage of RNA, removing 5'-extranucleotides from tRNA precursor.</text>
        <dbReference type="EC" id="3.1.26.5"/>
    </reaction>
</comment>
<dbReference type="AlphaFoldDB" id="F6DBJ9"/>
<reference evidence="9 10" key="1">
    <citation type="submission" date="2011-05" db="EMBL/GenBank/DDBJ databases">
        <title>Complete sequence of Thioalkalimicrobium cyclicum ALM1.</title>
        <authorList>
            <consortium name="US DOE Joint Genome Institute"/>
            <person name="Lucas S."/>
            <person name="Han J."/>
            <person name="Lapidus A."/>
            <person name="Cheng J.-F."/>
            <person name="Goodwin L."/>
            <person name="Pitluck S."/>
            <person name="Peters L."/>
            <person name="Mikhailova N."/>
            <person name="Davenport K."/>
            <person name="Han C."/>
            <person name="Tapia R."/>
            <person name="Land M."/>
            <person name="Hauser L."/>
            <person name="Kyrpides N."/>
            <person name="Ivanova N."/>
            <person name="Pagani I."/>
            <person name="Kappler U."/>
            <person name="Woyke T."/>
        </authorList>
    </citation>
    <scope>NUCLEOTIDE SEQUENCE [LARGE SCALE GENOMIC DNA]</scope>
    <source>
        <strain evidence="10">DSM 14477 / JCM 11371 / ALM1</strain>
    </source>
</reference>
<proteinExistence type="inferred from homology"/>
<evidence type="ECO:0000256" key="2">
    <source>
        <dbReference type="ARBA" id="ARBA00022694"/>
    </source>
</evidence>
<sequence>MTVLSDSQPVAVAAARFDALARQTLPKTVRLLTPKDYQAAFQQAEKFANRHWTLIVKANQQPLPRLGLAVSKKQLSRAVWRNRIKRIAREAFRQHKIDLCGYDIVVLGRKGTECVTSAQLHASFEHLIKKIKLSELNKLSVKEQA</sequence>
<comment type="function">
    <text evidence="1 7">RNaseP catalyzes the removal of the 5'-leader sequence from pre-tRNA to produce the mature 5'-terminus. It can also cleave other RNA substrates such as 4.5S RNA. The protein component plays an auxiliary but essential role in vivo by binding to the 5'-leader sequence and broadening the substrate specificity of the ribozyme.</text>
</comment>
<dbReference type="HOGENOM" id="CLU_117179_11_0_6"/>
<dbReference type="GO" id="GO:0001682">
    <property type="term" value="P:tRNA 5'-leader removal"/>
    <property type="evidence" value="ECO:0007669"/>
    <property type="project" value="UniProtKB-UniRule"/>
</dbReference>
<evidence type="ECO:0000313" key="10">
    <source>
        <dbReference type="Proteomes" id="UP000009232"/>
    </source>
</evidence>
<dbReference type="SUPFAM" id="SSF54211">
    <property type="entry name" value="Ribosomal protein S5 domain 2-like"/>
    <property type="match status" value="1"/>
</dbReference>
<dbReference type="KEGG" id="tcy:Thicy_1644"/>
<accession>F6DBJ9</accession>
<dbReference type="GO" id="GO:0000049">
    <property type="term" value="F:tRNA binding"/>
    <property type="evidence" value="ECO:0007669"/>
    <property type="project" value="UniProtKB-UniRule"/>
</dbReference>
<dbReference type="GO" id="GO:0004526">
    <property type="term" value="F:ribonuclease P activity"/>
    <property type="evidence" value="ECO:0007669"/>
    <property type="project" value="UniProtKB-UniRule"/>
</dbReference>
<dbReference type="RefSeq" id="WP_013836171.1">
    <property type="nucleotide sequence ID" value="NC_015581.1"/>
</dbReference>
<dbReference type="NCBIfam" id="TIGR00188">
    <property type="entry name" value="rnpA"/>
    <property type="match status" value="1"/>
</dbReference>
<dbReference type="STRING" id="717773.Thicy_1644"/>
<keyword evidence="2 7" id="KW-0819">tRNA processing</keyword>
<comment type="similarity">
    <text evidence="7">Belongs to the RnpA family.</text>
</comment>
<dbReference type="Gene3D" id="3.30.230.10">
    <property type="match status" value="1"/>
</dbReference>
<keyword evidence="3 7" id="KW-0540">Nuclease</keyword>
<evidence type="ECO:0000256" key="8">
    <source>
        <dbReference type="NCBIfam" id="TIGR00188"/>
    </source>
</evidence>
<dbReference type="PANTHER" id="PTHR33992:SF1">
    <property type="entry name" value="RIBONUCLEASE P PROTEIN COMPONENT"/>
    <property type="match status" value="1"/>
</dbReference>
<dbReference type="OrthoDB" id="9796422at2"/>
<keyword evidence="10" id="KW-1185">Reference proteome</keyword>
<evidence type="ECO:0000256" key="5">
    <source>
        <dbReference type="ARBA" id="ARBA00022801"/>
    </source>
</evidence>
<evidence type="ECO:0000256" key="1">
    <source>
        <dbReference type="ARBA" id="ARBA00002663"/>
    </source>
</evidence>
<keyword evidence="5 7" id="KW-0378">Hydrolase</keyword>
<organism evidence="9 10">
    <name type="scientific">Thiomicrospira cyclica (strain DSM 14477 / JCM 11371 / ALM1)</name>
    <name type="common">Thioalkalimicrobium cyclicum</name>
    <dbReference type="NCBI Taxonomy" id="717773"/>
    <lineage>
        <taxon>Bacteria</taxon>
        <taxon>Pseudomonadati</taxon>
        <taxon>Pseudomonadota</taxon>
        <taxon>Gammaproteobacteria</taxon>
        <taxon>Thiotrichales</taxon>
        <taxon>Piscirickettsiaceae</taxon>
        <taxon>Thiomicrospira</taxon>
    </lineage>
</organism>
<dbReference type="GO" id="GO:0042781">
    <property type="term" value="F:3'-tRNA processing endoribonuclease activity"/>
    <property type="evidence" value="ECO:0007669"/>
    <property type="project" value="TreeGrafter"/>
</dbReference>
<evidence type="ECO:0000313" key="9">
    <source>
        <dbReference type="EMBL" id="AEG32401.1"/>
    </source>
</evidence>
<comment type="subunit">
    <text evidence="7">Consists of a catalytic RNA component (M1 or rnpB) and a protein subunit.</text>
</comment>
<keyword evidence="6 7" id="KW-0694">RNA-binding</keyword>
<evidence type="ECO:0000256" key="3">
    <source>
        <dbReference type="ARBA" id="ARBA00022722"/>
    </source>
</evidence>
<dbReference type="EC" id="3.1.26.5" evidence="7 8"/>
<dbReference type="InterPro" id="IPR000100">
    <property type="entry name" value="RNase_P"/>
</dbReference>
<dbReference type="InterPro" id="IPR020539">
    <property type="entry name" value="RNase_P_CS"/>
</dbReference>
<dbReference type="Proteomes" id="UP000009232">
    <property type="component" value="Chromosome"/>
</dbReference>